<keyword evidence="1" id="KW-0812">Transmembrane</keyword>
<proteinExistence type="predicted"/>
<keyword evidence="1" id="KW-0472">Membrane</keyword>
<evidence type="ECO:0000256" key="1">
    <source>
        <dbReference type="SAM" id="Phobius"/>
    </source>
</evidence>
<sequence>MGGPVAAAESGGWVGLGGSAAVSTHHGIMAMNVERGWLGALLCFVFFCFFCFFPFLPSLSLLFSLF</sequence>
<keyword evidence="3" id="KW-1185">Reference proteome</keyword>
<evidence type="ECO:0000313" key="2">
    <source>
        <dbReference type="EMBL" id="KAF2458900.1"/>
    </source>
</evidence>
<evidence type="ECO:0000313" key="3">
    <source>
        <dbReference type="Proteomes" id="UP000799766"/>
    </source>
</evidence>
<dbReference type="AlphaFoldDB" id="A0A6A6P4D5"/>
<dbReference type="EMBL" id="MU001676">
    <property type="protein sequence ID" value="KAF2458900.1"/>
    <property type="molecule type" value="Genomic_DNA"/>
</dbReference>
<organism evidence="2 3">
    <name type="scientific">Lineolata rhizophorae</name>
    <dbReference type="NCBI Taxonomy" id="578093"/>
    <lineage>
        <taxon>Eukaryota</taxon>
        <taxon>Fungi</taxon>
        <taxon>Dikarya</taxon>
        <taxon>Ascomycota</taxon>
        <taxon>Pezizomycotina</taxon>
        <taxon>Dothideomycetes</taxon>
        <taxon>Dothideomycetes incertae sedis</taxon>
        <taxon>Lineolatales</taxon>
        <taxon>Lineolataceae</taxon>
        <taxon>Lineolata</taxon>
    </lineage>
</organism>
<feature type="transmembrane region" description="Helical" evidence="1">
    <location>
        <begin position="36"/>
        <end position="56"/>
    </location>
</feature>
<dbReference type="Proteomes" id="UP000799766">
    <property type="component" value="Unassembled WGS sequence"/>
</dbReference>
<reference evidence="2" key="1">
    <citation type="journal article" date="2020" name="Stud. Mycol.">
        <title>101 Dothideomycetes genomes: a test case for predicting lifestyles and emergence of pathogens.</title>
        <authorList>
            <person name="Haridas S."/>
            <person name="Albert R."/>
            <person name="Binder M."/>
            <person name="Bloem J."/>
            <person name="Labutti K."/>
            <person name="Salamov A."/>
            <person name="Andreopoulos B."/>
            <person name="Baker S."/>
            <person name="Barry K."/>
            <person name="Bills G."/>
            <person name="Bluhm B."/>
            <person name="Cannon C."/>
            <person name="Castanera R."/>
            <person name="Culley D."/>
            <person name="Daum C."/>
            <person name="Ezra D."/>
            <person name="Gonzalez J."/>
            <person name="Henrissat B."/>
            <person name="Kuo A."/>
            <person name="Liang C."/>
            <person name="Lipzen A."/>
            <person name="Lutzoni F."/>
            <person name="Magnuson J."/>
            <person name="Mondo S."/>
            <person name="Nolan M."/>
            <person name="Ohm R."/>
            <person name="Pangilinan J."/>
            <person name="Park H.-J."/>
            <person name="Ramirez L."/>
            <person name="Alfaro M."/>
            <person name="Sun H."/>
            <person name="Tritt A."/>
            <person name="Yoshinaga Y."/>
            <person name="Zwiers L.-H."/>
            <person name="Turgeon B."/>
            <person name="Goodwin S."/>
            <person name="Spatafora J."/>
            <person name="Crous P."/>
            <person name="Grigoriev I."/>
        </authorList>
    </citation>
    <scope>NUCLEOTIDE SEQUENCE</scope>
    <source>
        <strain evidence="2">ATCC 16933</strain>
    </source>
</reference>
<protein>
    <submittedName>
        <fullName evidence="2">Uncharacterized protein</fullName>
    </submittedName>
</protein>
<keyword evidence="1" id="KW-1133">Transmembrane helix</keyword>
<name>A0A6A6P4D5_9PEZI</name>
<accession>A0A6A6P4D5</accession>
<gene>
    <name evidence="2" type="ORF">BDY21DRAFT_339217</name>
</gene>